<keyword evidence="20" id="KW-1185">Reference proteome</keyword>
<accession>A0A5N5QGY9</accession>
<dbReference type="Pfam" id="PF02666">
    <property type="entry name" value="PS_Dcarbxylase"/>
    <property type="match status" value="1"/>
</dbReference>
<evidence type="ECO:0000256" key="11">
    <source>
        <dbReference type="ARBA" id="ARBA00023239"/>
    </source>
</evidence>
<dbReference type="PANTHER" id="PTHR11006">
    <property type="entry name" value="PROTEIN ARGININE N-METHYLTRANSFERASE"/>
    <property type="match status" value="1"/>
</dbReference>
<dbReference type="EC" id="2.1.1.319" evidence="2"/>
<keyword evidence="3" id="KW-0963">Cytoplasm</keyword>
<evidence type="ECO:0000259" key="17">
    <source>
        <dbReference type="Pfam" id="PF21137"/>
    </source>
</evidence>
<reference evidence="19 20" key="1">
    <citation type="journal article" date="2019" name="Fungal Biol. Biotechnol.">
        <title>Draft genome sequence of fastidious pathogen Ceratobasidium theobromae, which causes vascular-streak dieback in Theobroma cacao.</title>
        <authorList>
            <person name="Ali S.S."/>
            <person name="Asman A."/>
            <person name="Shao J."/>
            <person name="Firmansyah A.P."/>
            <person name="Susilo A.W."/>
            <person name="Rosmana A."/>
            <person name="McMahon P."/>
            <person name="Junaid M."/>
            <person name="Guest D."/>
            <person name="Kheng T.Y."/>
            <person name="Meinhardt L.W."/>
            <person name="Bailey B.A."/>
        </authorList>
    </citation>
    <scope>NUCLEOTIDE SEQUENCE [LARGE SCALE GENOMIC DNA]</scope>
    <source>
        <strain evidence="19 20">CT2</strain>
    </source>
</reference>
<dbReference type="GO" id="GO:0004609">
    <property type="term" value="F:phosphatidylserine decarboxylase activity"/>
    <property type="evidence" value="ECO:0007669"/>
    <property type="project" value="InterPro"/>
</dbReference>
<evidence type="ECO:0000259" key="16">
    <source>
        <dbReference type="Pfam" id="PF12588"/>
    </source>
</evidence>
<dbReference type="Gene3D" id="2.70.160.11">
    <property type="entry name" value="Hnrnp arginine n-methyltransferase1"/>
    <property type="match status" value="1"/>
</dbReference>
<feature type="region of interest" description="Disordered" evidence="15">
    <location>
        <begin position="1"/>
        <end position="55"/>
    </location>
</feature>
<dbReference type="PROSITE" id="PS51678">
    <property type="entry name" value="SAM_MT_PRMT"/>
    <property type="match status" value="1"/>
</dbReference>
<evidence type="ECO:0000256" key="9">
    <source>
        <dbReference type="ARBA" id="ARBA00022793"/>
    </source>
</evidence>
<proteinExistence type="predicted"/>
<keyword evidence="8" id="KW-0863">Zinc-finger</keyword>
<evidence type="ECO:0000256" key="7">
    <source>
        <dbReference type="ARBA" id="ARBA00022723"/>
    </source>
</evidence>
<dbReference type="GO" id="GO:0008270">
    <property type="term" value="F:zinc ion binding"/>
    <property type="evidence" value="ECO:0007669"/>
    <property type="project" value="UniProtKB-KW"/>
</dbReference>
<evidence type="ECO:0000313" key="20">
    <source>
        <dbReference type="Proteomes" id="UP000383932"/>
    </source>
</evidence>
<comment type="catalytic activity">
    <reaction evidence="13">
        <text>L-arginyl-[protein] + S-adenosyl-L-methionine = N(omega)-methyl-L-arginyl-[protein] + S-adenosyl-L-homocysteine + H(+)</text>
        <dbReference type="Rhea" id="RHEA:48100"/>
        <dbReference type="Rhea" id="RHEA-COMP:10532"/>
        <dbReference type="Rhea" id="RHEA-COMP:11990"/>
        <dbReference type="ChEBI" id="CHEBI:15378"/>
        <dbReference type="ChEBI" id="CHEBI:29965"/>
        <dbReference type="ChEBI" id="CHEBI:57856"/>
        <dbReference type="ChEBI" id="CHEBI:59789"/>
        <dbReference type="ChEBI" id="CHEBI:65280"/>
    </reaction>
    <physiologicalReaction direction="left-to-right" evidence="13">
        <dbReference type="Rhea" id="RHEA:48101"/>
    </physiologicalReaction>
</comment>
<evidence type="ECO:0000256" key="13">
    <source>
        <dbReference type="ARBA" id="ARBA00049303"/>
    </source>
</evidence>
<name>A0A5N5QGY9_9AGAM</name>
<feature type="domain" description="Protein arginine N-methyltransferase" evidence="18">
    <location>
        <begin position="312"/>
        <end position="409"/>
    </location>
</feature>
<dbReference type="GO" id="GO:0008654">
    <property type="term" value="P:phospholipid biosynthetic process"/>
    <property type="evidence" value="ECO:0007669"/>
    <property type="project" value="InterPro"/>
</dbReference>
<dbReference type="Pfam" id="PF21137">
    <property type="entry name" value="ANM3_C2H2_Zf"/>
    <property type="match status" value="1"/>
</dbReference>
<feature type="compositionally biased region" description="Acidic residues" evidence="15">
    <location>
        <begin position="15"/>
        <end position="42"/>
    </location>
</feature>
<comment type="catalytic activity">
    <reaction evidence="12">
        <text>L-arginyl-[protein] + 2 S-adenosyl-L-methionine = N(omega),N(omega)-dimethyl-L-arginyl-[protein] + 2 S-adenosyl-L-homocysteine + 2 H(+)</text>
        <dbReference type="Rhea" id="RHEA:48096"/>
        <dbReference type="Rhea" id="RHEA-COMP:10532"/>
        <dbReference type="Rhea" id="RHEA-COMP:11991"/>
        <dbReference type="ChEBI" id="CHEBI:15378"/>
        <dbReference type="ChEBI" id="CHEBI:29965"/>
        <dbReference type="ChEBI" id="CHEBI:57856"/>
        <dbReference type="ChEBI" id="CHEBI:59789"/>
        <dbReference type="ChEBI" id="CHEBI:61897"/>
        <dbReference type="EC" id="2.1.1.319"/>
    </reaction>
    <physiologicalReaction direction="left-to-right" evidence="12">
        <dbReference type="Rhea" id="RHEA:48097"/>
    </physiologicalReaction>
</comment>
<evidence type="ECO:0000313" key="19">
    <source>
        <dbReference type="EMBL" id="KAB5590803.1"/>
    </source>
</evidence>
<dbReference type="EMBL" id="SSOP01000144">
    <property type="protein sequence ID" value="KAB5590803.1"/>
    <property type="molecule type" value="Genomic_DNA"/>
</dbReference>
<keyword evidence="9" id="KW-0210">Decarboxylase</keyword>
<keyword evidence="5 14" id="KW-0808">Transferase</keyword>
<dbReference type="InterPro" id="IPR036236">
    <property type="entry name" value="Znf_C2H2_sf"/>
</dbReference>
<evidence type="ECO:0000259" key="18">
    <source>
        <dbReference type="Pfam" id="PF22528"/>
    </source>
</evidence>
<sequence length="1029" mass="115228">MSVNITLPPTHLSGPEDDDIETSSDGTQEEETFSDWVDDDSDAPTQSLFDDTTHPSPLKAVAHDKQTHGVDIVELGNSLKLDFLKRVRLINYIRKSKAPPAEVLGLKPDDPLFSDDLHLRPVIEDDPLLLLGNDDWSDDDQPGDSKKVAEMEQEMDKIRARFGDLSRRVPELLADGDDLQDSVASNSSDVALAKPRDDDTHYFDSYSYNGTGILSLFAARAGARKVFAIEASAVGNKAEQNFQDNGHEDVITLIRGKVEDISLPEGFTHVDVIISEWMGYALLYESMLDSVIYARNKFLRVGGLMAPSQCRLMANLVEVPSVIKEHITFWDNVYGFTMSSMSKEVYDEALMEVVSADAVLTNDYLIKDVPIQHTTRKNLDFSSPFVLTATRPGKAHALLLYFDTWFTTDGADVPLDAEPTIAKGEGDVVTTDVLQIKVRPEIVARRKSSMGPLRKKSMSGEELVKEGKEVSFSTGPASMPTHWKQTLFLFRRPLDLKEGTCVSGRLHMRKSETNSRELDTEIHFKVQHPDLHTKELTPAKETVVQSFKVRGAIKWAGTMTIVAVIIFGFGYTRLHVQTGTEPMTTTKPLKIRSFITSWGFARMPKTQVKDPHVKHRVGEWLPRDHRSLETWINKLLDKIEKDDRSLDQLHVVIQEFQALIENDLELYIGFQHMFDQIPQKPPYSKDPALRPQIHDYVTMLKAFDLIISHAPEFEENRSVICPISAILDWPMGTEAGLVLFLNGKLNAQFKKMFDVWVKFLSSPDSRAVLTTEEHGWFGPAASAAIPDFVKVFNCDPETPYHGFKSWDDFFTRTFRPGARAVQFPNDDNIINSACESSVYRVAQNVKKKDNFWLKGESYSLQHMLGNDDFMPKFVGGTVYQAYLSALNYHRWASPVNGTVVKTVLIPGTYYAESPTVGFENPKGPDPAGANRSQGYLTAVATRAIIFIEADNPKIGLMAFMGVGMVEVSTCEITVKEGQRLRKGDQLGMFHFGGSTYCLLFRPETKVLFDPAFTTPDSTALLNVAIAVVE</sequence>
<dbReference type="Gene3D" id="3.40.50.150">
    <property type="entry name" value="Vaccinia Virus protein VP39"/>
    <property type="match status" value="1"/>
</dbReference>
<evidence type="ECO:0000256" key="15">
    <source>
        <dbReference type="SAM" id="MobiDB-lite"/>
    </source>
</evidence>
<dbReference type="CDD" id="cd02440">
    <property type="entry name" value="AdoMet_MTases"/>
    <property type="match status" value="1"/>
</dbReference>
<dbReference type="GO" id="GO:0035242">
    <property type="term" value="F:protein-arginine omega-N asymmetric methyltransferase activity"/>
    <property type="evidence" value="ECO:0007669"/>
    <property type="project" value="UniProtKB-EC"/>
</dbReference>
<dbReference type="Pfam" id="PF12588">
    <property type="entry name" value="PSDC"/>
    <property type="match status" value="1"/>
</dbReference>
<dbReference type="InterPro" id="IPR029063">
    <property type="entry name" value="SAM-dependent_MTases_sf"/>
</dbReference>
<organism evidence="19 20">
    <name type="scientific">Ceratobasidium theobromae</name>
    <dbReference type="NCBI Taxonomy" id="1582974"/>
    <lineage>
        <taxon>Eukaryota</taxon>
        <taxon>Fungi</taxon>
        <taxon>Dikarya</taxon>
        <taxon>Basidiomycota</taxon>
        <taxon>Agaricomycotina</taxon>
        <taxon>Agaricomycetes</taxon>
        <taxon>Cantharellales</taxon>
        <taxon>Ceratobasidiaceae</taxon>
        <taxon>Ceratobasidium</taxon>
    </lineage>
</organism>
<evidence type="ECO:0000256" key="2">
    <source>
        <dbReference type="ARBA" id="ARBA00011925"/>
    </source>
</evidence>
<dbReference type="InterPro" id="IPR022237">
    <property type="entry name" value="PsiD-like"/>
</dbReference>
<evidence type="ECO:0000256" key="10">
    <source>
        <dbReference type="ARBA" id="ARBA00022833"/>
    </source>
</evidence>
<evidence type="ECO:0000256" key="6">
    <source>
        <dbReference type="ARBA" id="ARBA00022691"/>
    </source>
</evidence>
<evidence type="ECO:0000256" key="14">
    <source>
        <dbReference type="PROSITE-ProRule" id="PRU01015"/>
    </source>
</evidence>
<dbReference type="SUPFAM" id="SSF53335">
    <property type="entry name" value="S-adenosyl-L-methionine-dependent methyltransferases"/>
    <property type="match status" value="1"/>
</dbReference>
<dbReference type="PANTHER" id="PTHR11006:SF53">
    <property type="entry name" value="PROTEIN ARGININE N-METHYLTRANSFERASE 3"/>
    <property type="match status" value="1"/>
</dbReference>
<keyword evidence="11" id="KW-0456">Lyase</keyword>
<dbReference type="Pfam" id="PF22528">
    <property type="entry name" value="PRMT_C"/>
    <property type="match status" value="2"/>
</dbReference>
<comment type="subcellular location">
    <subcellularLocation>
        <location evidence="1">Cytoplasm</location>
        <location evidence="1">Cytosol</location>
    </subcellularLocation>
</comment>
<dbReference type="GO" id="GO:0005829">
    <property type="term" value="C:cytosol"/>
    <property type="evidence" value="ECO:0007669"/>
    <property type="project" value="UniProtKB-SubCell"/>
</dbReference>
<evidence type="ECO:0000256" key="1">
    <source>
        <dbReference type="ARBA" id="ARBA00004514"/>
    </source>
</evidence>
<dbReference type="Proteomes" id="UP000383932">
    <property type="component" value="Unassembled WGS sequence"/>
</dbReference>
<dbReference type="GO" id="GO:0032259">
    <property type="term" value="P:methylation"/>
    <property type="evidence" value="ECO:0007669"/>
    <property type="project" value="UniProtKB-KW"/>
</dbReference>
<feature type="domain" description="Protein arginine N-methyltransferase 3-like C2H2 zinc finger" evidence="17">
    <location>
        <begin position="77"/>
        <end position="121"/>
    </location>
</feature>
<evidence type="ECO:0000256" key="12">
    <source>
        <dbReference type="ARBA" id="ARBA00047384"/>
    </source>
</evidence>
<feature type="domain" description="L-tryptophan decarboxylase PsiD-like" evidence="16">
    <location>
        <begin position="651"/>
        <end position="783"/>
    </location>
</feature>
<protein>
    <recommendedName>
        <fullName evidence="2">type I protein arginine methyltransferase</fullName>
        <ecNumber evidence="2">2.1.1.319</ecNumber>
    </recommendedName>
</protein>
<keyword evidence="7" id="KW-0479">Metal-binding</keyword>
<keyword evidence="4 14" id="KW-0489">Methyltransferase</keyword>
<dbReference type="AlphaFoldDB" id="A0A5N5QGY9"/>
<keyword evidence="6 14" id="KW-0949">S-adenosyl-L-methionine</keyword>
<evidence type="ECO:0000256" key="4">
    <source>
        <dbReference type="ARBA" id="ARBA00022603"/>
    </source>
</evidence>
<dbReference type="InterPro" id="IPR049482">
    <property type="entry name" value="ANM3-like_C2H2_Zf"/>
</dbReference>
<dbReference type="InterPro" id="IPR025799">
    <property type="entry name" value="Arg_MeTrfase"/>
</dbReference>
<dbReference type="GO" id="GO:0042054">
    <property type="term" value="F:histone methyltransferase activity"/>
    <property type="evidence" value="ECO:0007669"/>
    <property type="project" value="TreeGrafter"/>
</dbReference>
<dbReference type="GO" id="GO:0005634">
    <property type="term" value="C:nucleus"/>
    <property type="evidence" value="ECO:0007669"/>
    <property type="project" value="TreeGrafter"/>
</dbReference>
<dbReference type="OrthoDB" id="7848332at2759"/>
<evidence type="ECO:0000256" key="3">
    <source>
        <dbReference type="ARBA" id="ARBA00022490"/>
    </source>
</evidence>
<gene>
    <name evidence="19" type="ORF">CTheo_5765</name>
</gene>
<evidence type="ECO:0000256" key="8">
    <source>
        <dbReference type="ARBA" id="ARBA00022771"/>
    </source>
</evidence>
<comment type="caution">
    <text evidence="19">The sequence shown here is derived from an EMBL/GenBank/DDBJ whole genome shotgun (WGS) entry which is preliminary data.</text>
</comment>
<keyword evidence="10" id="KW-0862">Zinc</keyword>
<dbReference type="SUPFAM" id="SSF57667">
    <property type="entry name" value="beta-beta-alpha zinc fingers"/>
    <property type="match status" value="1"/>
</dbReference>
<dbReference type="InterPro" id="IPR055135">
    <property type="entry name" value="PRMT_dom"/>
</dbReference>
<dbReference type="InterPro" id="IPR003817">
    <property type="entry name" value="PS_Dcarbxylase"/>
</dbReference>
<evidence type="ECO:0000256" key="5">
    <source>
        <dbReference type="ARBA" id="ARBA00022679"/>
    </source>
</evidence>
<feature type="domain" description="Protein arginine N-methyltransferase" evidence="18">
    <location>
        <begin position="465"/>
        <end position="527"/>
    </location>
</feature>